<dbReference type="PANTHER" id="PTHR30273:SF2">
    <property type="entry name" value="PROTEIN FECR"/>
    <property type="match status" value="1"/>
</dbReference>
<keyword evidence="5" id="KW-1185">Reference proteome</keyword>
<evidence type="ECO:0000256" key="1">
    <source>
        <dbReference type="SAM" id="Phobius"/>
    </source>
</evidence>
<dbReference type="Proteomes" id="UP001162741">
    <property type="component" value="Chromosome"/>
</dbReference>
<dbReference type="PANTHER" id="PTHR30273">
    <property type="entry name" value="PERIPLASMIC SIGNAL SENSOR AND SIGMA FACTOR ACTIVATOR FECR-RELATED"/>
    <property type="match status" value="1"/>
</dbReference>
<evidence type="ECO:0000313" key="4">
    <source>
        <dbReference type="EMBL" id="UYQ94114.1"/>
    </source>
</evidence>
<dbReference type="Gene3D" id="2.60.120.1440">
    <property type="match status" value="1"/>
</dbReference>
<feature type="transmembrane region" description="Helical" evidence="1">
    <location>
        <begin position="86"/>
        <end position="106"/>
    </location>
</feature>
<evidence type="ECO:0000259" key="3">
    <source>
        <dbReference type="Pfam" id="PF16344"/>
    </source>
</evidence>
<dbReference type="Pfam" id="PF04773">
    <property type="entry name" value="FecR"/>
    <property type="match status" value="1"/>
</dbReference>
<keyword evidence="1" id="KW-0812">Transmembrane</keyword>
<dbReference type="EMBL" id="CP107006">
    <property type="protein sequence ID" value="UYQ94114.1"/>
    <property type="molecule type" value="Genomic_DNA"/>
</dbReference>
<evidence type="ECO:0000259" key="2">
    <source>
        <dbReference type="Pfam" id="PF04773"/>
    </source>
</evidence>
<dbReference type="InterPro" id="IPR032508">
    <property type="entry name" value="FecR_C"/>
</dbReference>
<gene>
    <name evidence="4" type="ORF">MKQ68_03285</name>
</gene>
<name>A0ABY6J368_9BACT</name>
<feature type="domain" description="FecR protein" evidence="2">
    <location>
        <begin position="181"/>
        <end position="276"/>
    </location>
</feature>
<dbReference type="RefSeq" id="WP_264282063.1">
    <property type="nucleotide sequence ID" value="NZ_CP107006.1"/>
</dbReference>
<dbReference type="Pfam" id="PF16344">
    <property type="entry name" value="FecR_C"/>
    <property type="match status" value="1"/>
</dbReference>
<dbReference type="PIRSF" id="PIRSF018266">
    <property type="entry name" value="FecR"/>
    <property type="match status" value="1"/>
</dbReference>
<dbReference type="InterPro" id="IPR006860">
    <property type="entry name" value="FecR"/>
</dbReference>
<organism evidence="4 5">
    <name type="scientific">Chitinophaga horti</name>
    <dbReference type="NCBI Taxonomy" id="2920382"/>
    <lineage>
        <taxon>Bacteria</taxon>
        <taxon>Pseudomonadati</taxon>
        <taxon>Bacteroidota</taxon>
        <taxon>Chitinophagia</taxon>
        <taxon>Chitinophagales</taxon>
        <taxon>Chitinophagaceae</taxon>
        <taxon>Chitinophaga</taxon>
    </lineage>
</organism>
<feature type="domain" description="Protein FecR C-terminal" evidence="3">
    <location>
        <begin position="318"/>
        <end position="385"/>
    </location>
</feature>
<reference evidence="4" key="1">
    <citation type="submission" date="2022-10" db="EMBL/GenBank/DDBJ databases">
        <title>Chitinophaga sp. nov., isolated from soil.</title>
        <authorList>
            <person name="Jeon C.O."/>
        </authorList>
    </citation>
    <scope>NUCLEOTIDE SEQUENCE</scope>
    <source>
        <strain evidence="4">R8</strain>
    </source>
</reference>
<dbReference type="InterPro" id="IPR012373">
    <property type="entry name" value="Ferrdict_sens_TM"/>
</dbReference>
<keyword evidence="1" id="KW-0472">Membrane</keyword>
<proteinExistence type="predicted"/>
<keyword evidence="1" id="KW-1133">Transmembrane helix</keyword>
<sequence>MEQPGFYINLFNRLLEGNCTASDTEKLVSWLGSEHPDPLAAELILRQYEQSSADVDPAVRQLLDDMLPAILDAPPAKVVAIRKRRYWPAVAAAVVALGIVGAGLFWQQRTSKPTVQTEDQLVIGPDVMPGSNKALLTLADGRQVPLDSTGSGAWQQGGAAVNQQGGELVYDNNAGEVVYNTLTTPRGGQFRVVLPDGSKVWLNASSSLRFPVAFSGKERVVEVEGQAYFEVTASAEHPFIVNTPAGPVTALGTSFDIMAYKDEPTVNTTLVTGNVQVKGSGVINMRPGSQVQVKPATGAMNLRTTVNVNNITAWKNGYFIFDNDPIQSVMRQIQRWYDVEVRYEGTMAEGHINGEFPRDYTLSEVLNILITSGVNCRLENGTLIVK</sequence>
<accession>A0ABY6J368</accession>
<protein>
    <submittedName>
        <fullName evidence="4">FecR domain-containing protein</fullName>
    </submittedName>
</protein>
<evidence type="ECO:0000313" key="5">
    <source>
        <dbReference type="Proteomes" id="UP001162741"/>
    </source>
</evidence>
<dbReference type="Gene3D" id="3.55.50.30">
    <property type="match status" value="1"/>
</dbReference>